<feature type="region of interest" description="Disordered" evidence="1">
    <location>
        <begin position="1"/>
        <end position="36"/>
    </location>
</feature>
<dbReference type="AlphaFoldDB" id="A0A0A2VI27"/>
<feature type="compositionally biased region" description="Low complexity" evidence="1">
    <location>
        <begin position="18"/>
        <end position="33"/>
    </location>
</feature>
<evidence type="ECO:0000313" key="3">
    <source>
        <dbReference type="EMBL" id="KGQ05982.1"/>
    </source>
</evidence>
<evidence type="ECO:0000313" key="4">
    <source>
        <dbReference type="Proteomes" id="UP000030106"/>
    </source>
</evidence>
<keyword evidence="2" id="KW-1133">Transmembrane helix</keyword>
<accession>A0A0A2VI27</accession>
<organism evidence="3 4">
    <name type="scientific">Beauveria bassiana D1-5</name>
    <dbReference type="NCBI Taxonomy" id="1245745"/>
    <lineage>
        <taxon>Eukaryota</taxon>
        <taxon>Fungi</taxon>
        <taxon>Dikarya</taxon>
        <taxon>Ascomycota</taxon>
        <taxon>Pezizomycotina</taxon>
        <taxon>Sordariomycetes</taxon>
        <taxon>Hypocreomycetidae</taxon>
        <taxon>Hypocreales</taxon>
        <taxon>Cordycipitaceae</taxon>
        <taxon>Beauveria</taxon>
    </lineage>
</organism>
<feature type="transmembrane region" description="Helical" evidence="2">
    <location>
        <begin position="45"/>
        <end position="64"/>
    </location>
</feature>
<reference evidence="3 4" key="1">
    <citation type="submission" date="2012-10" db="EMBL/GenBank/DDBJ databases">
        <title>Genome sequencing and analysis of entomopathogenic fungi Beauveria bassiana D1-5.</title>
        <authorList>
            <person name="Li Q."/>
            <person name="Wang L."/>
            <person name="Zhang Z."/>
            <person name="Wang Q."/>
            <person name="Ren J."/>
            <person name="Wang M."/>
            <person name="Xu W."/>
            <person name="Wang J."/>
            <person name="Lu Y."/>
            <person name="Du Q."/>
            <person name="Sun Z."/>
        </authorList>
    </citation>
    <scope>NUCLEOTIDE SEQUENCE [LARGE SCALE GENOMIC DNA]</scope>
    <source>
        <strain evidence="3 4">D1-5</strain>
    </source>
</reference>
<dbReference type="eggNOG" id="ENOG502T1WI">
    <property type="taxonomic scope" value="Eukaryota"/>
</dbReference>
<feature type="region of interest" description="Disordered" evidence="1">
    <location>
        <begin position="75"/>
        <end position="141"/>
    </location>
</feature>
<proteinExistence type="predicted"/>
<keyword evidence="2" id="KW-0812">Transmembrane</keyword>
<evidence type="ECO:0000256" key="1">
    <source>
        <dbReference type="SAM" id="MobiDB-lite"/>
    </source>
</evidence>
<keyword evidence="2" id="KW-0472">Membrane</keyword>
<comment type="caution">
    <text evidence="3">The sequence shown here is derived from an EMBL/GenBank/DDBJ whole genome shotgun (WGS) entry which is preliminary data.</text>
</comment>
<dbReference type="EMBL" id="ANFO01000896">
    <property type="protein sequence ID" value="KGQ05982.1"/>
    <property type="molecule type" value="Genomic_DNA"/>
</dbReference>
<protein>
    <submittedName>
        <fullName evidence="3">Uncharacterized protein</fullName>
    </submittedName>
</protein>
<sequence length="141" mass="15454">MAPFLPPSRTVPLQPRQASTATTTVTVTSNPNNGNGGGSTLDGGAIAGIVIGSIVGFLLLVWIIRSCFNLGGPSPTPEVEPWYGRHSEPKHYHRHHHRRPRSRRPRSRSSSITLPPPPVVVRQERSGGRRSSRSRSVYNTY</sequence>
<dbReference type="HOGENOM" id="CLU_108099_1_1_1"/>
<name>A0A0A2VI27_BEABA</name>
<dbReference type="Proteomes" id="UP000030106">
    <property type="component" value="Unassembled WGS sequence"/>
</dbReference>
<evidence type="ECO:0000256" key="2">
    <source>
        <dbReference type="SAM" id="Phobius"/>
    </source>
</evidence>
<gene>
    <name evidence="3" type="ORF">BBAD15_g8755</name>
</gene>
<feature type="compositionally biased region" description="Basic residues" evidence="1">
    <location>
        <begin position="91"/>
        <end position="107"/>
    </location>
</feature>